<dbReference type="GO" id="GO:0005634">
    <property type="term" value="C:nucleus"/>
    <property type="evidence" value="ECO:0007669"/>
    <property type="project" value="TreeGrafter"/>
</dbReference>
<feature type="domain" description="C2H2-type" evidence="6">
    <location>
        <begin position="89"/>
        <end position="118"/>
    </location>
</feature>
<dbReference type="Gene3D" id="3.10.20.90">
    <property type="entry name" value="Phosphatidylinositol 3-kinase Catalytic Subunit, Chain A, domain 1"/>
    <property type="match status" value="1"/>
</dbReference>
<gene>
    <name evidence="7" type="ORF">MVEN_01040700</name>
</gene>
<evidence type="ECO:0000313" key="7">
    <source>
        <dbReference type="EMBL" id="KAF7357039.1"/>
    </source>
</evidence>
<keyword evidence="2" id="KW-0963">Cytoplasm</keyword>
<dbReference type="PROSITE" id="PS50157">
    <property type="entry name" value="ZINC_FINGER_C2H2_2"/>
    <property type="match status" value="1"/>
</dbReference>
<dbReference type="PROSITE" id="PS00028">
    <property type="entry name" value="ZINC_FINGER_C2H2_1"/>
    <property type="match status" value="1"/>
</dbReference>
<dbReference type="GO" id="GO:0031397">
    <property type="term" value="P:negative regulation of protein ubiquitination"/>
    <property type="evidence" value="ECO:0007669"/>
    <property type="project" value="TreeGrafter"/>
</dbReference>
<evidence type="ECO:0008006" key="9">
    <source>
        <dbReference type="Google" id="ProtNLM"/>
    </source>
</evidence>
<dbReference type="Proteomes" id="UP000620124">
    <property type="component" value="Unassembled WGS sequence"/>
</dbReference>
<keyword evidence="3" id="KW-0479">Metal-binding</keyword>
<evidence type="ECO:0000256" key="4">
    <source>
        <dbReference type="SAM" id="MobiDB-lite"/>
    </source>
</evidence>
<proteinExistence type="predicted"/>
<comment type="subcellular location">
    <subcellularLocation>
        <location evidence="1">Cytoplasm</location>
    </subcellularLocation>
</comment>
<name>A0A8H7D052_9AGAR</name>
<dbReference type="SUPFAM" id="SSF54236">
    <property type="entry name" value="Ubiquitin-like"/>
    <property type="match status" value="1"/>
</dbReference>
<dbReference type="GO" id="GO:0036435">
    <property type="term" value="F:K48-linked polyubiquitin modification-dependent protein binding"/>
    <property type="evidence" value="ECO:0007669"/>
    <property type="project" value="TreeGrafter"/>
</dbReference>
<dbReference type="PANTHER" id="PTHR46340">
    <property type="entry name" value="UBX DOMAIN-CONTAINING PROTEIN 1"/>
    <property type="match status" value="1"/>
</dbReference>
<dbReference type="PANTHER" id="PTHR46340:SF1">
    <property type="entry name" value="UBX DOMAIN-CONTAINING PROTEIN 1"/>
    <property type="match status" value="1"/>
</dbReference>
<dbReference type="InterPro" id="IPR001012">
    <property type="entry name" value="UBX_dom"/>
</dbReference>
<evidence type="ECO:0000256" key="1">
    <source>
        <dbReference type="ARBA" id="ARBA00004496"/>
    </source>
</evidence>
<dbReference type="InterPro" id="IPR013087">
    <property type="entry name" value="Znf_C2H2_type"/>
</dbReference>
<protein>
    <recommendedName>
        <fullName evidence="9">C2H2-type domain-containing protein</fullName>
    </recommendedName>
</protein>
<evidence type="ECO:0000313" key="8">
    <source>
        <dbReference type="Proteomes" id="UP000620124"/>
    </source>
</evidence>
<dbReference type="AlphaFoldDB" id="A0A8H7D052"/>
<evidence type="ECO:0000256" key="2">
    <source>
        <dbReference type="ARBA" id="ARBA00022490"/>
    </source>
</evidence>
<dbReference type="EMBL" id="JACAZI010000007">
    <property type="protein sequence ID" value="KAF7357039.1"/>
    <property type="molecule type" value="Genomic_DNA"/>
</dbReference>
<dbReference type="GO" id="GO:0008270">
    <property type="term" value="F:zinc ion binding"/>
    <property type="evidence" value="ECO:0007669"/>
    <property type="project" value="UniProtKB-KW"/>
</dbReference>
<dbReference type="GO" id="GO:0005737">
    <property type="term" value="C:cytoplasm"/>
    <property type="evidence" value="ECO:0007669"/>
    <property type="project" value="UniProtKB-SubCell"/>
</dbReference>
<keyword evidence="3" id="KW-0863">Zinc-finger</keyword>
<keyword evidence="8" id="KW-1185">Reference proteome</keyword>
<organism evidence="7 8">
    <name type="scientific">Mycena venus</name>
    <dbReference type="NCBI Taxonomy" id="2733690"/>
    <lineage>
        <taxon>Eukaryota</taxon>
        <taxon>Fungi</taxon>
        <taxon>Dikarya</taxon>
        <taxon>Basidiomycota</taxon>
        <taxon>Agaricomycotina</taxon>
        <taxon>Agaricomycetes</taxon>
        <taxon>Agaricomycetidae</taxon>
        <taxon>Agaricales</taxon>
        <taxon>Marasmiineae</taxon>
        <taxon>Mycenaceae</taxon>
        <taxon>Mycena</taxon>
    </lineage>
</organism>
<feature type="domain" description="UBX" evidence="5">
    <location>
        <begin position="308"/>
        <end position="339"/>
    </location>
</feature>
<dbReference type="OrthoDB" id="10254930at2759"/>
<dbReference type="GO" id="GO:1903094">
    <property type="term" value="P:negative regulation of protein K48-linked deubiquitination"/>
    <property type="evidence" value="ECO:0007669"/>
    <property type="project" value="TreeGrafter"/>
</dbReference>
<accession>A0A8H7D052</accession>
<dbReference type="PROSITE" id="PS50033">
    <property type="entry name" value="UBX"/>
    <property type="match status" value="1"/>
</dbReference>
<comment type="caution">
    <text evidence="7">The sequence shown here is derived from an EMBL/GenBank/DDBJ whole genome shotgun (WGS) entry which is preliminary data.</text>
</comment>
<evidence type="ECO:0000259" key="6">
    <source>
        <dbReference type="PROSITE" id="PS50157"/>
    </source>
</evidence>
<feature type="region of interest" description="Disordered" evidence="4">
    <location>
        <begin position="183"/>
        <end position="203"/>
    </location>
</feature>
<dbReference type="InterPro" id="IPR029071">
    <property type="entry name" value="Ubiquitin-like_domsf"/>
</dbReference>
<evidence type="ECO:0000256" key="3">
    <source>
        <dbReference type="PROSITE-ProRule" id="PRU00042"/>
    </source>
</evidence>
<keyword evidence="3" id="KW-0862">Zinc</keyword>
<evidence type="ECO:0000259" key="5">
    <source>
        <dbReference type="PROSITE" id="PS50033"/>
    </source>
</evidence>
<dbReference type="GO" id="GO:0032435">
    <property type="term" value="P:negative regulation of proteasomal ubiquitin-dependent protein catabolic process"/>
    <property type="evidence" value="ECO:0007669"/>
    <property type="project" value="TreeGrafter"/>
</dbReference>
<feature type="region of interest" description="Disordered" evidence="4">
    <location>
        <begin position="38"/>
        <end position="65"/>
    </location>
</feature>
<reference evidence="7" key="1">
    <citation type="submission" date="2020-05" db="EMBL/GenBank/DDBJ databases">
        <title>Mycena genomes resolve the evolution of fungal bioluminescence.</title>
        <authorList>
            <person name="Tsai I.J."/>
        </authorList>
    </citation>
    <scope>NUCLEOTIDE SEQUENCE</scope>
    <source>
        <strain evidence="7">CCC161011</strain>
    </source>
</reference>
<dbReference type="Pfam" id="PF00789">
    <property type="entry name" value="UBX"/>
    <property type="match status" value="1"/>
</dbReference>
<sequence length="340" mass="38606">MANDKDALINMGFEAARGHSKPPGTVASNPQWIFYSRTRGKPIPDLSSVTESTSRPPRDAMDVDDDEEDAEALKSLGVKVANDVEAKSIKCSECGKIFRNTALAQFHAEKSGHQEFEESTEEVAHSSNLLTEEEKKQKLAELRQKMAEKRANKAIEEAKEAKANETLRRKTGKDMGAIKEEMEKRQALKDAEQKKKDKIEDAKARELRSRLKSRLTRRRAQKSLLEKRLFGMASKSSMLRLQLLLRQAPPLLSVASPAEITRRPDSRYAWLAVASHTQPLYRVMLRYGKWLNFWLGKIWRLTWKRLPLLSTFPRKTFSPSDFSKSLRELGLTPSAVLIAS</sequence>